<dbReference type="RefSeq" id="WP_166125168.1">
    <property type="nucleotide sequence ID" value="NZ_JAANOQ010000001.1"/>
</dbReference>
<dbReference type="Proteomes" id="UP000605990">
    <property type="component" value="Unassembled WGS sequence"/>
</dbReference>
<protein>
    <recommendedName>
        <fullName evidence="4">DUF3592 domain-containing protein</fullName>
    </recommendedName>
</protein>
<keyword evidence="3" id="KW-1185">Reference proteome</keyword>
<evidence type="ECO:0000313" key="2">
    <source>
        <dbReference type="EMBL" id="MBC5833945.1"/>
    </source>
</evidence>
<keyword evidence="1" id="KW-1133">Transmembrane helix</keyword>
<proteinExistence type="predicted"/>
<reference evidence="2 3" key="1">
    <citation type="submission" date="2020-08" db="EMBL/GenBank/DDBJ databases">
        <title>Description of novel Flavobacterium F-408 isolate.</title>
        <authorList>
            <person name="Saticioglu I.B."/>
            <person name="Duman M."/>
            <person name="Altun S."/>
        </authorList>
    </citation>
    <scope>NUCLEOTIDE SEQUENCE [LARGE SCALE GENOMIC DNA]</scope>
    <source>
        <strain evidence="2 3">F-408</strain>
    </source>
</reference>
<gene>
    <name evidence="2" type="ORF">H8R27_03525</name>
</gene>
<evidence type="ECO:0000256" key="1">
    <source>
        <dbReference type="SAM" id="Phobius"/>
    </source>
</evidence>
<evidence type="ECO:0008006" key="4">
    <source>
        <dbReference type="Google" id="ProtNLM"/>
    </source>
</evidence>
<feature type="transmembrane region" description="Helical" evidence="1">
    <location>
        <begin position="117"/>
        <end position="136"/>
    </location>
</feature>
<feature type="transmembrane region" description="Helical" evidence="1">
    <location>
        <begin position="12"/>
        <end position="30"/>
    </location>
</feature>
<feature type="transmembrane region" description="Helical" evidence="1">
    <location>
        <begin position="148"/>
        <end position="166"/>
    </location>
</feature>
<keyword evidence="1" id="KW-0812">Transmembrane</keyword>
<accession>A0ABR7IVZ0</accession>
<comment type="caution">
    <text evidence="2">The sequence shown here is derived from an EMBL/GenBank/DDBJ whole genome shotgun (WGS) entry which is preliminary data.</text>
</comment>
<keyword evidence="1" id="KW-0472">Membrane</keyword>
<sequence>MVEKYRRITFKILMLIPLLFSVFFIDTWILPQKKTNDFIVSYSLNKISHKGKYSSSSSESMRCYEFYTEKEHEFSTEVFIAENEVTIGTSYIFNIVTSVKSQTKDYSKKIVSGLNGLNLWLTIGLLVSAICSLLFLKFDKNLTENGFYNILLLNSFIAFILLYFMSFQN</sequence>
<name>A0ABR7IVZ0_9FLAO</name>
<dbReference type="EMBL" id="JACRUN010000001">
    <property type="protein sequence ID" value="MBC5833945.1"/>
    <property type="molecule type" value="Genomic_DNA"/>
</dbReference>
<evidence type="ECO:0000313" key="3">
    <source>
        <dbReference type="Proteomes" id="UP000605990"/>
    </source>
</evidence>
<organism evidence="2 3">
    <name type="scientific">Flavobacterium bernardetii</name>
    <dbReference type="NCBI Taxonomy" id="2813823"/>
    <lineage>
        <taxon>Bacteria</taxon>
        <taxon>Pseudomonadati</taxon>
        <taxon>Bacteroidota</taxon>
        <taxon>Flavobacteriia</taxon>
        <taxon>Flavobacteriales</taxon>
        <taxon>Flavobacteriaceae</taxon>
        <taxon>Flavobacterium</taxon>
    </lineage>
</organism>